<feature type="region of interest" description="Disordered" evidence="1">
    <location>
        <begin position="759"/>
        <end position="790"/>
    </location>
</feature>
<dbReference type="RefSeq" id="XP_020479757.1">
    <property type="nucleotide sequence ID" value="XM_020624101.1"/>
</dbReference>
<evidence type="ECO:0000313" key="3">
    <source>
        <dbReference type="Proteomes" id="UP000261600"/>
    </source>
</evidence>
<dbReference type="Ensembl" id="ENSMALT00000008193.1">
    <property type="protein sequence ID" value="ENSMALP00000008020.1"/>
    <property type="gene ID" value="ENSMALG00000005715.1"/>
</dbReference>
<dbReference type="OrthoDB" id="8956920at2759"/>
<protein>
    <submittedName>
        <fullName evidence="2">Uncharacterized protein</fullName>
    </submittedName>
</protein>
<feature type="region of interest" description="Disordered" evidence="1">
    <location>
        <begin position="306"/>
        <end position="368"/>
    </location>
</feature>
<dbReference type="AlphaFoldDB" id="A0A3Q3IVJ1"/>
<organism evidence="2 3">
    <name type="scientific">Monopterus albus</name>
    <name type="common">Swamp eel</name>
    <dbReference type="NCBI Taxonomy" id="43700"/>
    <lineage>
        <taxon>Eukaryota</taxon>
        <taxon>Metazoa</taxon>
        <taxon>Chordata</taxon>
        <taxon>Craniata</taxon>
        <taxon>Vertebrata</taxon>
        <taxon>Euteleostomi</taxon>
        <taxon>Actinopterygii</taxon>
        <taxon>Neopterygii</taxon>
        <taxon>Teleostei</taxon>
        <taxon>Neoteleostei</taxon>
        <taxon>Acanthomorphata</taxon>
        <taxon>Anabantaria</taxon>
        <taxon>Synbranchiformes</taxon>
        <taxon>Synbranchidae</taxon>
        <taxon>Monopterus</taxon>
    </lineage>
</organism>
<proteinExistence type="predicted"/>
<dbReference type="GeneID" id="109974089"/>
<feature type="region of interest" description="Disordered" evidence="1">
    <location>
        <begin position="882"/>
        <end position="928"/>
    </location>
</feature>
<dbReference type="Proteomes" id="UP000261600">
    <property type="component" value="Unplaced"/>
</dbReference>
<keyword evidence="3" id="KW-1185">Reference proteome</keyword>
<accession>A0A3Q3IVJ1</accession>
<dbReference type="Ensembl" id="ENSMALT00000008203.1">
    <property type="protein sequence ID" value="ENSMALP00000008030.1"/>
    <property type="gene ID" value="ENSMALG00000005715.1"/>
</dbReference>
<feature type="compositionally biased region" description="Basic and acidic residues" evidence="1">
    <location>
        <begin position="901"/>
        <end position="918"/>
    </location>
</feature>
<evidence type="ECO:0000256" key="1">
    <source>
        <dbReference type="SAM" id="MobiDB-lite"/>
    </source>
</evidence>
<feature type="compositionally biased region" description="Polar residues" evidence="1">
    <location>
        <begin position="329"/>
        <end position="346"/>
    </location>
</feature>
<sequence length="928" mass="102974">MACSRSGASNVLLCLGFFVIASSFCHCATLTRLKALDTFRESSLLSQSPAKRSGLLHGRLLIGQNPLQSAKLKGIQAEGTLLDVDSNYQADMGWEPNQPKGFSRLRSDTAVVEQLLKLEPRVECTQESMLLQLQDTVSTTGSLLFVDRGSRLSPLPLSRLPPSCGYTVRSTRKDLVLVAPYDACFVALEEDSYVLPLRWCGVPVRMSCPLRQSSLRLSSPNPPMVTCHTTGMVVKTEWAVSVANIKVNLSGNWEPLMEVSPSCGFSVVAHPEGVVISIRYEPCLEEEDGMYTVKLIGDGKTEVSCPTLLPTKPHQPDYPQAPVVPIEKPTQSYPKGQEYKPSQSGFYPQPPDSQTPQLEPLPEEPQGQMHYPLYPYPFPYYPPFMPQDPYQTPIQQVSTPAPEEEVPQPEAYVTESPRIPEPPLPEANQGQTYLYPYPFFPQHESQPDKPTQKPAVKLPDGLEHHPFNLYYYPQHVILHPSTIMQSSQVPAPASHQMAPGFAFPQPVNTGVITPSFHPGYPYMPPVYCPQFCPSGFSNCCPQIAFHQYLNVPVGLGGKDAYQHYPAPPFFPSVAHSGFPTGFVPAPFPQNSAEAVKTQTAASGPILLQQLLPGKHQQSYLQPPDGDLAALATANSSKHVHPKPVYPNFIPYFVDTNWPYFLSEEKQSSPQSQTSSRPQYEPYYIHTLKEQQGQLSPRGMNNPSGPDFMSYMSQDRQRQNKPAAKELQLPKKMARESTKLDQFQVPYYMSQDDQAPTYRPAVPKSAQPFVSGSKKNAKRDVPSYSEPGSYVLLQQDPPRRELGSLSEFPLNLVHDPNYLAQNHAKQHGKPQHHQNLKPLQEMPQTPKWLGKGMPSPLPGNANYMLKPEAESLPVFDLASDGPHFVPLDLPLSAEHSPPKSPESSEDKWKSLTSRLDGRIPPHVPGTASQ</sequence>
<dbReference type="STRING" id="43700.ENSMALP00000008020"/>
<evidence type="ECO:0000313" key="2">
    <source>
        <dbReference type="Ensembl" id="ENSMALP00000008020.1"/>
    </source>
</evidence>
<name>A0A3Q3IVJ1_MONAL</name>
<dbReference type="KEGG" id="malb:109974089"/>
<feature type="compositionally biased region" description="Low complexity" evidence="1">
    <location>
        <begin position="356"/>
        <end position="366"/>
    </location>
</feature>
<reference evidence="2" key="1">
    <citation type="submission" date="2025-05" db="UniProtKB">
        <authorList>
            <consortium name="Ensembl"/>
        </authorList>
    </citation>
    <scope>IDENTIFICATION</scope>
</reference>